<accession>A0A645CES9</accession>
<evidence type="ECO:0000313" key="1">
    <source>
        <dbReference type="EMBL" id="MPM75479.1"/>
    </source>
</evidence>
<dbReference type="AlphaFoldDB" id="A0A645CES9"/>
<organism evidence="1">
    <name type="scientific">bioreactor metagenome</name>
    <dbReference type="NCBI Taxonomy" id="1076179"/>
    <lineage>
        <taxon>unclassified sequences</taxon>
        <taxon>metagenomes</taxon>
        <taxon>ecological metagenomes</taxon>
    </lineage>
</organism>
<reference evidence="1" key="1">
    <citation type="submission" date="2019-08" db="EMBL/GenBank/DDBJ databases">
        <authorList>
            <person name="Kucharzyk K."/>
            <person name="Murdoch R.W."/>
            <person name="Higgins S."/>
            <person name="Loffler F."/>
        </authorList>
    </citation>
    <scope>NUCLEOTIDE SEQUENCE</scope>
</reference>
<dbReference type="EMBL" id="VSSQ01026652">
    <property type="protein sequence ID" value="MPM75479.1"/>
    <property type="molecule type" value="Genomic_DNA"/>
</dbReference>
<proteinExistence type="predicted"/>
<sequence>MRRRRFGGTGRIGRITAPAGGQCLLASFDPLAGMDQLVAEVIDPIVHGTASGSNGSESRRTTAHMRQTLGDAVLRMAQLTFVFQ</sequence>
<name>A0A645CES9_9ZZZZ</name>
<gene>
    <name evidence="1" type="ORF">SDC9_122472</name>
</gene>
<protein>
    <submittedName>
        <fullName evidence="1">Uncharacterized protein</fullName>
    </submittedName>
</protein>
<comment type="caution">
    <text evidence="1">The sequence shown here is derived from an EMBL/GenBank/DDBJ whole genome shotgun (WGS) entry which is preliminary data.</text>
</comment>